<dbReference type="Proteomes" id="UP000243640">
    <property type="component" value="Unassembled WGS sequence"/>
</dbReference>
<accession>A0A235CE89</accession>
<dbReference type="AlphaFoldDB" id="A0A235CE89"/>
<dbReference type="Pfam" id="PF03865">
    <property type="entry name" value="ShlB"/>
    <property type="match status" value="1"/>
</dbReference>
<keyword evidence="2" id="KW-0812">Transmembrane</keyword>
<dbReference type="EMBL" id="SODO01000015">
    <property type="protein sequence ID" value="TDW56331.1"/>
    <property type="molecule type" value="Genomic_DNA"/>
</dbReference>
<dbReference type="Proteomes" id="UP000295058">
    <property type="component" value="Unassembled WGS sequence"/>
</dbReference>
<organism evidence="6 8">
    <name type="scientific">Oceanimonas baumannii</name>
    <dbReference type="NCBI Taxonomy" id="129578"/>
    <lineage>
        <taxon>Bacteria</taxon>
        <taxon>Pseudomonadati</taxon>
        <taxon>Pseudomonadota</taxon>
        <taxon>Gammaproteobacteria</taxon>
        <taxon>Aeromonadales</taxon>
        <taxon>Aeromonadaceae</taxon>
        <taxon>Oceanimonas</taxon>
    </lineage>
</organism>
<evidence type="ECO:0000256" key="2">
    <source>
        <dbReference type="ARBA" id="ARBA00022692"/>
    </source>
</evidence>
<keyword evidence="9" id="KW-1185">Reference proteome</keyword>
<dbReference type="Gene3D" id="2.40.160.50">
    <property type="entry name" value="membrane protein fhac: a member of the omp85/tpsb transporter family"/>
    <property type="match status" value="1"/>
</dbReference>
<gene>
    <name evidence="6" type="ORF">B6S09_14015</name>
    <name evidence="7" type="ORF">LY04_03135</name>
</gene>
<dbReference type="GO" id="GO:0008320">
    <property type="term" value="F:protein transmembrane transporter activity"/>
    <property type="evidence" value="ECO:0007669"/>
    <property type="project" value="TreeGrafter"/>
</dbReference>
<dbReference type="GO" id="GO:0046819">
    <property type="term" value="P:protein secretion by the type V secretion system"/>
    <property type="evidence" value="ECO:0007669"/>
    <property type="project" value="TreeGrafter"/>
</dbReference>
<dbReference type="InterPro" id="IPR013686">
    <property type="entry name" value="Polypept-transport_assoc_ShlB"/>
</dbReference>
<dbReference type="EMBL" id="NQJF01000012">
    <property type="protein sequence ID" value="OYD22852.1"/>
    <property type="molecule type" value="Genomic_DNA"/>
</dbReference>
<sequence>MTLFPGRGGHSDPASASGVLSAVSVLGMLPVFVLPQVAFAQSAAAERTVIEQTVILQRFTPPQKRGVVDLSVEDQRDRISDEQAKDIHLLLQSVRVDGAYSVSPDVLQPLWQSRVGTEITLADLYDIARAIDDAYLAAGYFSMTVVPVQDIESGQIRFQVYEGYVQRVEITSPIPGIERRLAPYIDRIMAMQPIRVKEAERVLLLMSDLAGVDIEGTFVRPEMPGAGGLLKLNIGFSPRSGMMALDNLGNDAVGPLELSAQAEFNDLFGYFERTGLLGVTIPDNPEEMLFLQLSQGMPIGHDGLFAGYNFSYIEQQPGGPLDEQDIHIASVVATGSLNYPFVRTLSQSLSGNAELTFQHDDVDIMNTPVSRSHIRRAELSLDYERALEQGEFSLMGGFGFGHISDLDLGDLPDDYHYWRSSLSFLRPLSDSLSLQVRSVSQYSPIMLPASLQFSAGGFSYGRAFDSGTVSGDSGVAAAAEISYEATTGLPVLPVIFITPFIDYGAAWEHRPWGGTEHSELGSYGLTLGGAIAGKLLFEVSTGLPWYTPKETETPSAQVLFRVSAIF</sequence>
<keyword evidence="1" id="KW-0472">Membrane</keyword>
<dbReference type="PANTHER" id="PTHR34597:SF6">
    <property type="entry name" value="BLR6126 PROTEIN"/>
    <property type="match status" value="1"/>
</dbReference>
<feature type="domain" description="Haemolysin activator HlyB C-terminal" evidence="4">
    <location>
        <begin position="238"/>
        <end position="516"/>
    </location>
</feature>
<dbReference type="Pfam" id="PF08479">
    <property type="entry name" value="POTRA_2"/>
    <property type="match status" value="1"/>
</dbReference>
<evidence type="ECO:0000313" key="7">
    <source>
        <dbReference type="EMBL" id="TDW56331.1"/>
    </source>
</evidence>
<evidence type="ECO:0000259" key="5">
    <source>
        <dbReference type="Pfam" id="PF08479"/>
    </source>
</evidence>
<reference evidence="6 8" key="1">
    <citation type="submission" date="2017-08" db="EMBL/GenBank/DDBJ databases">
        <title>Draft Genome Sequence of the Marine Bacterium Oceanimonas baumannii ATCC 700832.</title>
        <authorList>
            <person name="Mcclelland W.D."/>
            <person name="Brennan M.A."/>
            <person name="Trachtenberg A.M."/>
            <person name="Maclea K.S."/>
        </authorList>
    </citation>
    <scope>NUCLEOTIDE SEQUENCE [LARGE SCALE GENOMIC DNA]</scope>
    <source>
        <strain evidence="6 8">ATCC 700832</strain>
    </source>
</reference>
<evidence type="ECO:0000256" key="1">
    <source>
        <dbReference type="ARBA" id="ARBA00022452"/>
    </source>
</evidence>
<dbReference type="GO" id="GO:0098046">
    <property type="term" value="C:type V protein secretion system complex"/>
    <property type="evidence" value="ECO:0007669"/>
    <property type="project" value="TreeGrafter"/>
</dbReference>
<evidence type="ECO:0000313" key="6">
    <source>
        <dbReference type="EMBL" id="OYD22852.1"/>
    </source>
</evidence>
<comment type="caution">
    <text evidence="6">The sequence shown here is derived from an EMBL/GenBank/DDBJ whole genome shotgun (WGS) entry which is preliminary data.</text>
</comment>
<keyword evidence="3" id="KW-0998">Cell outer membrane</keyword>
<evidence type="ECO:0000313" key="8">
    <source>
        <dbReference type="Proteomes" id="UP000243640"/>
    </source>
</evidence>
<proteinExistence type="predicted"/>
<evidence type="ECO:0000259" key="4">
    <source>
        <dbReference type="Pfam" id="PF03865"/>
    </source>
</evidence>
<dbReference type="OrthoDB" id="572300at2"/>
<feature type="domain" description="Polypeptide-transport-associated ShlB-type" evidence="5">
    <location>
        <begin position="91"/>
        <end position="163"/>
    </location>
</feature>
<evidence type="ECO:0000313" key="9">
    <source>
        <dbReference type="Proteomes" id="UP000295058"/>
    </source>
</evidence>
<dbReference type="PANTHER" id="PTHR34597">
    <property type="entry name" value="SLR1661 PROTEIN"/>
    <property type="match status" value="1"/>
</dbReference>
<dbReference type="InterPro" id="IPR051544">
    <property type="entry name" value="TPS_OM_transporter"/>
</dbReference>
<keyword evidence="1" id="KW-1134">Transmembrane beta strand</keyword>
<protein>
    <submittedName>
        <fullName evidence="7">Hemolysin activation/secretion protein</fullName>
    </submittedName>
</protein>
<dbReference type="InterPro" id="IPR005565">
    <property type="entry name" value="Hemolysn_activator_HlyB_C"/>
</dbReference>
<name>A0A235CE89_9GAMM</name>
<reference evidence="7 9" key="2">
    <citation type="submission" date="2019-03" db="EMBL/GenBank/DDBJ databases">
        <title>Genomic Encyclopedia of Archaeal and Bacterial Type Strains, Phase II (KMG-II): from individual species to whole genera.</title>
        <authorList>
            <person name="Goeker M."/>
        </authorList>
    </citation>
    <scope>NUCLEOTIDE SEQUENCE [LARGE SCALE GENOMIC DNA]</scope>
    <source>
        <strain evidence="7 9">DSM 15594</strain>
    </source>
</reference>
<evidence type="ECO:0000256" key="3">
    <source>
        <dbReference type="ARBA" id="ARBA00023237"/>
    </source>
</evidence>
<dbReference type="Gene3D" id="3.10.20.310">
    <property type="entry name" value="membrane protein fhac"/>
    <property type="match status" value="1"/>
</dbReference>